<sequence length="2509" mass="272886">MGRPVSIWCHGSRKADRYHLHQKSAPRPWRTVFPRGPRDKAEFPIPLMTRGLAGRYRCTYGSRRASSAPSEPLDLVVTGMFDPPTLSALPRAVVTSGGSVTLQCGSWQGFDWFYLCDEGRGGHYQRLDSQRRDGWFQGLFTVGPVRPTHWWTYRCYGVFSGSPHVWSSSSGLVELLISGVSRKPSLSVLPGPVVAPGDTLTLRCQSDVNYDRFALFKMGEHDLPQQLGQQPQAGLSQVDFSLGWVSVSHGGRYRCYGGYNLSSEWSTPSDPVDILVTALLPQDTLPTLSAHPGPTTAPGENVTLRCQTGSLFDTFLLFKEGDIRPPLHLKSQYQDGVFQANFPMSPVTLDHGGTYRCYGSLSGTPVQLSRPSNPLELKVEGDPVNIIPSVQTPNSTNGPEVPDYTVENLIAMGLSGLILGVLGPLPKPTLWAEPGPVIPWGSPVTIWCQGTLEAQEYRLEKEGSPVPWDRQKPLEPEDKAKFSTVHMTDLQAGTYHCYYLSPAGLSEHSDPLELVVTGFYRKPSLSALPSPVVTSGGNVTLQCGSGQGYDRFLLTKEGDHRLFWALDSQPQPSVQSQALFPVGPVTPGHRWTFRCYGCYRDRPHLCSPASDPLDLRVRGESGKPSLLSQQGPIMASGQSLTLQCRSDVGYDRFALHKEGERDLPQSLVLQPQAGLSQAHFPLGTVSSSHGGGTRCYGGYNLSSEWSAPSDPLDILVAGHLPDTPSLSVQPGPSLASGENVTLLCQSQSQRDTFLLSKEGAADPPLRLRSEHRAQQFQAQFSMSPVTSAHGGTYRCYSSHSSSPFLLSLPSQPLELLVSEGSKDQLFPAMESGPRRSKSQMVHFILIGVSVALVLLLSLLLFLLFRHRRQSKSRMSADASVKDPHPGESVELDPQRASSSPSAHPSPERGDTMTPTLVAVLCLGSYIKPSLSALPSPVVTSGGNVTLQCGSGQGFDTFILTEEGDHRLSWTLDSQRQSSGQFQALFPVGPPQAGLSQAHFPLGTVSSSHGGRYRCYGGYNLSSEWSAPSDPLDILVAGHLPDRPSLSVVVHSVTRVASGVNVTLLCQSQSPRDTFLLSKDWASGPPLRLRSEHRAQQYQAQFSMSPVTSAHGGTYRCYSSHSSSPFLLSLPSEPLELLVSGAADTISPSQNNSDPMSGPLPKPTLWAETGPVTPWGSPVTIWCQGTLEAQEYRLEKEGSPVPWDRQKPLEPGDKTKFSIAHMTDLQAGTYHCYYLSPTGWSERSDPLELVMTGLYRKLSLSALPSPVVTSGGNVTLQCGSWEEFDKFILTKEGDHRLSWTLDSQPQPRGQSQALFPVGPVTPTNTWRFRCYGCSRKRPQVWSHPSDPLELLVSGESGKPSLLSQQGPILALGHNLTLQCRSDVGYDRFALHKEGGRDLPQSLVLQPQAGLSQALFPLGTVSSSHGGRYRCYGGYNLSSEWSAPSDPLDILVAGHLPDRPSLSVQPGPRVASGENVTLRCQSRSPRDTFLLSKEGAADSPLRLRSEPRAQQFQAEFSMSPVTSAHGGTYRCYSSRSTSPFLLSLPIEPLVLLVSGGKPHALDRGNPLESGNKAKFSITHMTELHAGIYRCYYLSPDGWSERSDPLELVVTGFYRKPSLSALPSPVVTSGGNVTLQCGSWQGFDRFLLTKEGDHWVSWTLDSQPHPSGRSQALFPVGPVTSSNRWTFRCYGCYRNRPHVWSHPSEPLELLVSGESGKPSLLSQQGPIVASGQSVALQCRSDVGYDRFALSKEGGRDHAQSMIPLDTAVRASSSPSAHPSPEREDTMTPTLVAVLCFGPLPKPTIWAEPGPVIPWGSLVTIWCQGTPGAEEYRLDKEGSQRWKRQEALEPGDKAKFSISHMTERDAGIYRCYYLSPDGWSERSDPLELVVTTPSPGGHEGGVSPFNTLPPPLLGSYIRPSLSALPSPVVTLGGNVTLQCGSGQGFDTFILTKEGDHRLSWTLDSQRQSSGQFQALFPVGPVTPIYRGTFTCYGCYRNRSQVWSQPSDSLELLVSGESGKPSLLNQQGPIVASGQSLTLQCRSDVGYDRFALHKEGGQDLPQSLVLQPQAGLSQAHFPLGTVSSSHGGRYRCYGGYNLTSEWSAPSDPLDILVAGHLPDRLSLSVVVHSVTRVASGVNVTLLCQSQSPHGHVPSVQGGGFRSSLASEFRAPSSALPGTVLHEPCDLSPRGTCRCYSSHSSSPFLLSHPSEPLELLVSASSRISTRQSVLLMIRLSYTLQPQEAKASSNQTHPSEPPPLPPTQPRAPPKPTLWAEPGPVMPCGKPVTIWCQGGAQGLRVTVWIKREATTMEKRETTESETRILQQTQPLSPAQPCGDLRRERDPFQCGSVRDLTGNFPKPTFWAELGPVIPWGSPVTISCQGTPGAEEYRLYKEGSPAPWKREKPLKPGDKVVFSISHMTEHDVGIFHCYYLSPDGWSERSDPLELMVTGESGKPSLLSQQGPIVAYGQSLTLQCRSDVGYDRFALHKEGGRDLPQSLVLQPQAGLSQPSSPWAL</sequence>
<evidence type="ECO:0000256" key="1">
    <source>
        <dbReference type="ARBA" id="ARBA00004162"/>
    </source>
</evidence>
<feature type="compositionally biased region" description="Polar residues" evidence="11">
    <location>
        <begin position="2236"/>
        <end position="2246"/>
    </location>
</feature>
<feature type="domain" description="Ig-like" evidence="13">
    <location>
        <begin position="1458"/>
        <end position="1541"/>
    </location>
</feature>
<feature type="domain" description="Ig-like" evidence="13">
    <location>
        <begin position="1785"/>
        <end position="1867"/>
    </location>
</feature>
<keyword evidence="4" id="KW-0732">Signal</keyword>
<dbReference type="InterPro" id="IPR013783">
    <property type="entry name" value="Ig-like_fold"/>
</dbReference>
<dbReference type="PANTHER" id="PTHR11738:SF179">
    <property type="entry name" value="LEUKOCYTE IMMUNOGLOBULIN-LIKE RECEPTOR SUBFAMILY A MEMBER 5"/>
    <property type="match status" value="1"/>
</dbReference>
<feature type="region of interest" description="Disordered" evidence="11">
    <location>
        <begin position="873"/>
        <end position="911"/>
    </location>
</feature>
<protein>
    <recommendedName>
        <fullName evidence="13">Ig-like domain-containing protein</fullName>
    </recommendedName>
</protein>
<dbReference type="FunFam" id="2.60.40.10:FF:000049">
    <property type="entry name" value="Leukocyte immunoglobulin-like receptor subfamily B member 1"/>
    <property type="match status" value="19"/>
</dbReference>
<dbReference type="InterPro" id="IPR003598">
    <property type="entry name" value="Ig_sub2"/>
</dbReference>
<dbReference type="Pfam" id="PF00047">
    <property type="entry name" value="ig"/>
    <property type="match status" value="4"/>
</dbReference>
<comment type="caution">
    <text evidence="14">The sequence shown here is derived from an EMBL/GenBank/DDBJ whole genome shotgun (WGS) entry which is preliminary data.</text>
</comment>
<evidence type="ECO:0000256" key="3">
    <source>
        <dbReference type="ARBA" id="ARBA00022692"/>
    </source>
</evidence>
<evidence type="ECO:0000256" key="6">
    <source>
        <dbReference type="ARBA" id="ARBA00022989"/>
    </source>
</evidence>
<gene>
    <name evidence="14" type="ORF">QTO34_009908</name>
</gene>
<comment type="subcellular location">
    <subcellularLocation>
        <location evidence="1">Cell membrane</location>
        <topology evidence="1">Single-pass membrane protein</topology>
    </subcellularLocation>
</comment>
<feature type="domain" description="Ig-like" evidence="13">
    <location>
        <begin position="928"/>
        <end position="1014"/>
    </location>
</feature>
<proteinExistence type="predicted"/>
<dbReference type="InterPro" id="IPR013151">
    <property type="entry name" value="Immunoglobulin_dom"/>
</dbReference>
<dbReference type="Pfam" id="PF13895">
    <property type="entry name" value="Ig_2"/>
    <property type="match status" value="4"/>
</dbReference>
<feature type="region of interest" description="Disordered" evidence="11">
    <location>
        <begin position="2236"/>
        <end position="2267"/>
    </location>
</feature>
<evidence type="ECO:0000256" key="12">
    <source>
        <dbReference type="SAM" id="Phobius"/>
    </source>
</evidence>
<feature type="domain" description="Ig-like" evidence="13">
    <location>
        <begin position="1043"/>
        <end position="1128"/>
    </location>
</feature>
<evidence type="ECO:0000256" key="9">
    <source>
        <dbReference type="ARBA" id="ARBA00023180"/>
    </source>
</evidence>
<keyword evidence="10" id="KW-0393">Immunoglobulin domain</keyword>
<feature type="transmembrane region" description="Helical" evidence="12">
    <location>
        <begin position="840"/>
        <end position="864"/>
    </location>
</feature>
<dbReference type="InterPro" id="IPR036179">
    <property type="entry name" value="Ig-like_dom_sf"/>
</dbReference>
<dbReference type="CDD" id="cd05751">
    <property type="entry name" value="IgC2_D1_LILR_KIR_like"/>
    <property type="match status" value="3"/>
</dbReference>
<keyword evidence="7 12" id="KW-0472">Membrane</keyword>
<keyword evidence="15" id="KW-1185">Reference proteome</keyword>
<evidence type="ECO:0000256" key="11">
    <source>
        <dbReference type="SAM" id="MobiDB-lite"/>
    </source>
</evidence>
<dbReference type="InterPro" id="IPR050412">
    <property type="entry name" value="Ig-like_Receptors_ImmuneReg"/>
</dbReference>
<keyword evidence="6 12" id="KW-1133">Transmembrane helix</keyword>
<dbReference type="InterPro" id="IPR007110">
    <property type="entry name" value="Ig-like_dom"/>
</dbReference>
<name>A0AA40HED2_CNENI</name>
<evidence type="ECO:0000259" key="13">
    <source>
        <dbReference type="PROSITE" id="PS50835"/>
    </source>
</evidence>
<dbReference type="GO" id="GO:0002764">
    <property type="term" value="P:immune response-regulating signaling pathway"/>
    <property type="evidence" value="ECO:0007669"/>
    <property type="project" value="TreeGrafter"/>
</dbReference>
<dbReference type="GO" id="GO:0032396">
    <property type="term" value="F:inhibitory MHC class I receptor activity"/>
    <property type="evidence" value="ECO:0007669"/>
    <property type="project" value="TreeGrafter"/>
</dbReference>
<keyword evidence="8" id="KW-1015">Disulfide bond</keyword>
<dbReference type="EMBL" id="JAULJE010000021">
    <property type="protein sequence ID" value="KAK1329725.1"/>
    <property type="molecule type" value="Genomic_DNA"/>
</dbReference>
<reference evidence="14" key="1">
    <citation type="submission" date="2023-06" db="EMBL/GenBank/DDBJ databases">
        <title>Reference genome for the Northern bat (Eptesicus nilssonii), a most northern bat species.</title>
        <authorList>
            <person name="Laine V.N."/>
            <person name="Pulliainen A.T."/>
            <person name="Lilley T.M."/>
        </authorList>
    </citation>
    <scope>NUCLEOTIDE SEQUENCE</scope>
    <source>
        <strain evidence="14">BLF_Eptnil</strain>
        <tissue evidence="14">Kidney</tissue>
    </source>
</reference>
<dbReference type="SUPFAM" id="SSF48726">
    <property type="entry name" value="Immunoglobulin"/>
    <property type="match status" value="23"/>
</dbReference>
<evidence type="ECO:0000256" key="7">
    <source>
        <dbReference type="ARBA" id="ARBA00023136"/>
    </source>
</evidence>
<dbReference type="SMART" id="SM00408">
    <property type="entry name" value="IGc2"/>
    <property type="match status" value="13"/>
</dbReference>
<dbReference type="PANTHER" id="PTHR11738">
    <property type="entry name" value="MHC CLASS I NK CELL RECEPTOR"/>
    <property type="match status" value="1"/>
</dbReference>
<evidence type="ECO:0000256" key="8">
    <source>
        <dbReference type="ARBA" id="ARBA00023157"/>
    </source>
</evidence>
<dbReference type="InterPro" id="IPR003599">
    <property type="entry name" value="Ig_sub"/>
</dbReference>
<dbReference type="Proteomes" id="UP001177744">
    <property type="component" value="Unassembled WGS sequence"/>
</dbReference>
<evidence type="ECO:0000256" key="5">
    <source>
        <dbReference type="ARBA" id="ARBA00022737"/>
    </source>
</evidence>
<dbReference type="GO" id="GO:0019221">
    <property type="term" value="P:cytokine-mediated signaling pathway"/>
    <property type="evidence" value="ECO:0007669"/>
    <property type="project" value="TreeGrafter"/>
</dbReference>
<evidence type="ECO:0000256" key="2">
    <source>
        <dbReference type="ARBA" id="ARBA00022475"/>
    </source>
</evidence>
<evidence type="ECO:0000313" key="14">
    <source>
        <dbReference type="EMBL" id="KAK1329725.1"/>
    </source>
</evidence>
<dbReference type="Gene3D" id="2.60.40.10">
    <property type="entry name" value="Immunoglobulins"/>
    <property type="match status" value="24"/>
</dbReference>
<evidence type="ECO:0000313" key="15">
    <source>
        <dbReference type="Proteomes" id="UP001177744"/>
    </source>
</evidence>
<evidence type="ECO:0000256" key="4">
    <source>
        <dbReference type="ARBA" id="ARBA00022729"/>
    </source>
</evidence>
<accession>A0AA40HED2</accession>
<dbReference type="GO" id="GO:0005886">
    <property type="term" value="C:plasma membrane"/>
    <property type="evidence" value="ECO:0007669"/>
    <property type="project" value="UniProtKB-SubCell"/>
</dbReference>
<feature type="domain" description="Ig-like" evidence="13">
    <location>
        <begin position="1915"/>
        <end position="1987"/>
    </location>
</feature>
<feature type="domain" description="Ig-like" evidence="13">
    <location>
        <begin position="724"/>
        <end position="807"/>
    </location>
</feature>
<keyword evidence="9" id="KW-0325">Glycoprotein</keyword>
<keyword evidence="2" id="KW-1003">Cell membrane</keyword>
<dbReference type="PROSITE" id="PS50835">
    <property type="entry name" value="IG_LIKE"/>
    <property type="match status" value="6"/>
</dbReference>
<keyword evidence="3 12" id="KW-0812">Transmembrane</keyword>
<evidence type="ECO:0000256" key="10">
    <source>
        <dbReference type="ARBA" id="ARBA00023319"/>
    </source>
</evidence>
<dbReference type="SMART" id="SM00409">
    <property type="entry name" value="IG"/>
    <property type="match status" value="16"/>
</dbReference>
<keyword evidence="5" id="KW-0677">Repeat</keyword>
<feature type="compositionally biased region" description="Pro residues" evidence="11">
    <location>
        <begin position="2248"/>
        <end position="2264"/>
    </location>
</feature>
<organism evidence="14 15">
    <name type="scientific">Cnephaeus nilssonii</name>
    <name type="common">Northern bat</name>
    <name type="synonym">Eptesicus nilssonii</name>
    <dbReference type="NCBI Taxonomy" id="3371016"/>
    <lineage>
        <taxon>Eukaryota</taxon>
        <taxon>Metazoa</taxon>
        <taxon>Chordata</taxon>
        <taxon>Craniata</taxon>
        <taxon>Vertebrata</taxon>
        <taxon>Euteleostomi</taxon>
        <taxon>Mammalia</taxon>
        <taxon>Eutheria</taxon>
        <taxon>Laurasiatheria</taxon>
        <taxon>Chiroptera</taxon>
        <taxon>Yangochiroptera</taxon>
        <taxon>Vespertilionidae</taxon>
        <taxon>Cnephaeus</taxon>
    </lineage>
</organism>